<dbReference type="InterPro" id="IPR000524">
    <property type="entry name" value="Tscrpt_reg_HTH_GntR"/>
</dbReference>
<name>A0ABU3VKM1_9RHOB</name>
<dbReference type="PANTHER" id="PTHR43537:SF5">
    <property type="entry name" value="UXU OPERON TRANSCRIPTIONAL REGULATOR"/>
    <property type="match status" value="1"/>
</dbReference>
<accession>A0ABU3VKM1</accession>
<comment type="caution">
    <text evidence="6">The sequence shown here is derived from an EMBL/GenBank/DDBJ whole genome shotgun (WGS) entry which is preliminary data.</text>
</comment>
<organism evidence="6 7">
    <name type="scientific">Sedimentitalea todarodis</name>
    <dbReference type="NCBI Taxonomy" id="1631240"/>
    <lineage>
        <taxon>Bacteria</taxon>
        <taxon>Pseudomonadati</taxon>
        <taxon>Pseudomonadota</taxon>
        <taxon>Alphaproteobacteria</taxon>
        <taxon>Rhodobacterales</taxon>
        <taxon>Paracoccaceae</taxon>
        <taxon>Sedimentitalea</taxon>
    </lineage>
</organism>
<dbReference type="PANTHER" id="PTHR43537">
    <property type="entry name" value="TRANSCRIPTIONAL REGULATOR, GNTR FAMILY"/>
    <property type="match status" value="1"/>
</dbReference>
<gene>
    <name evidence="6" type="ORF">QO231_22945</name>
</gene>
<proteinExistence type="predicted"/>
<feature type="domain" description="GntR C-terminal" evidence="5">
    <location>
        <begin position="93"/>
        <end position="214"/>
    </location>
</feature>
<dbReference type="SMART" id="SM00895">
    <property type="entry name" value="FCD"/>
    <property type="match status" value="1"/>
</dbReference>
<dbReference type="SUPFAM" id="SSF48008">
    <property type="entry name" value="GntR ligand-binding domain-like"/>
    <property type="match status" value="1"/>
</dbReference>
<evidence type="ECO:0000256" key="4">
    <source>
        <dbReference type="SAM" id="MobiDB-lite"/>
    </source>
</evidence>
<dbReference type="Pfam" id="PF07729">
    <property type="entry name" value="FCD"/>
    <property type="match status" value="1"/>
</dbReference>
<evidence type="ECO:0000256" key="3">
    <source>
        <dbReference type="ARBA" id="ARBA00023163"/>
    </source>
</evidence>
<feature type="region of interest" description="Disordered" evidence="4">
    <location>
        <begin position="170"/>
        <end position="189"/>
    </location>
</feature>
<evidence type="ECO:0000256" key="1">
    <source>
        <dbReference type="ARBA" id="ARBA00023015"/>
    </source>
</evidence>
<protein>
    <submittedName>
        <fullName evidence="6">FCD domain-containing protein</fullName>
    </submittedName>
</protein>
<evidence type="ECO:0000313" key="6">
    <source>
        <dbReference type="EMBL" id="MDU9006699.1"/>
    </source>
</evidence>
<reference evidence="7" key="1">
    <citation type="submission" date="2023-05" db="EMBL/GenBank/DDBJ databases">
        <title>Sedimentitalea sp. nov. JM2-8.</title>
        <authorList>
            <person name="Huang J."/>
        </authorList>
    </citation>
    <scope>NUCLEOTIDE SEQUENCE [LARGE SCALE GENOMIC DNA]</scope>
    <source>
        <strain evidence="7">KHS03</strain>
    </source>
</reference>
<keyword evidence="1" id="KW-0805">Transcription regulation</keyword>
<evidence type="ECO:0000256" key="2">
    <source>
        <dbReference type="ARBA" id="ARBA00023125"/>
    </source>
</evidence>
<evidence type="ECO:0000313" key="7">
    <source>
        <dbReference type="Proteomes" id="UP001255416"/>
    </source>
</evidence>
<keyword evidence="2" id="KW-0238">DNA-binding</keyword>
<dbReference type="InterPro" id="IPR008920">
    <property type="entry name" value="TF_FadR/GntR_C"/>
</dbReference>
<dbReference type="InterPro" id="IPR036388">
    <property type="entry name" value="WH-like_DNA-bd_sf"/>
</dbReference>
<dbReference type="Proteomes" id="UP001255416">
    <property type="component" value="Unassembled WGS sequence"/>
</dbReference>
<dbReference type="PRINTS" id="PR00035">
    <property type="entry name" value="HTHGNTR"/>
</dbReference>
<dbReference type="InterPro" id="IPR011711">
    <property type="entry name" value="GntR_C"/>
</dbReference>
<evidence type="ECO:0000259" key="5">
    <source>
        <dbReference type="SMART" id="SM00895"/>
    </source>
</evidence>
<dbReference type="EMBL" id="JASMWN010000028">
    <property type="protein sequence ID" value="MDU9006699.1"/>
    <property type="molecule type" value="Genomic_DNA"/>
</dbReference>
<sequence length="237" mass="26669">MPQDATNPDGADARNLSPDALKELLLEMGGPDQDLPSERQLSSDLNVPRSRLRRVLAELRAEGELPPAQVGRKSSRRDNSHIDDLVSVANPTDVIELRMILEPQFARLAAIRAAGNDIKRIQRHVESRRGDDYGAADLAFHRELARASRNPLAQELYDLLRQVGTDSRVRLAQTSPPCPKRRAERDKEHQQIAQAVAERDPDRAEALMRAHLVNVRRVIEMRMQTFTAADPAEMTRQ</sequence>
<feature type="region of interest" description="Disordered" evidence="4">
    <location>
        <begin position="27"/>
        <end position="46"/>
    </location>
</feature>
<dbReference type="Gene3D" id="1.10.10.10">
    <property type="entry name" value="Winged helix-like DNA-binding domain superfamily/Winged helix DNA-binding domain"/>
    <property type="match status" value="1"/>
</dbReference>
<keyword evidence="7" id="KW-1185">Reference proteome</keyword>
<keyword evidence="3" id="KW-0804">Transcription</keyword>
<dbReference type="Gene3D" id="1.20.120.530">
    <property type="entry name" value="GntR ligand-binding domain-like"/>
    <property type="match status" value="1"/>
</dbReference>
<dbReference type="RefSeq" id="WP_316781977.1">
    <property type="nucleotide sequence ID" value="NZ_JASMWN010000028.1"/>
</dbReference>